<dbReference type="AlphaFoldDB" id="A0A1W0WNN8"/>
<feature type="transmembrane region" description="Helical" evidence="1">
    <location>
        <begin position="230"/>
        <end position="259"/>
    </location>
</feature>
<dbReference type="Proteomes" id="UP000192578">
    <property type="component" value="Unassembled WGS sequence"/>
</dbReference>
<gene>
    <name evidence="2" type="ORF">BV898_09145</name>
</gene>
<evidence type="ECO:0000313" key="2">
    <source>
        <dbReference type="EMBL" id="OQV16789.1"/>
    </source>
</evidence>
<feature type="transmembrane region" description="Helical" evidence="1">
    <location>
        <begin position="95"/>
        <end position="115"/>
    </location>
</feature>
<name>A0A1W0WNN8_HYPEX</name>
<organism evidence="2 3">
    <name type="scientific">Hypsibius exemplaris</name>
    <name type="common">Freshwater tardigrade</name>
    <dbReference type="NCBI Taxonomy" id="2072580"/>
    <lineage>
        <taxon>Eukaryota</taxon>
        <taxon>Metazoa</taxon>
        <taxon>Ecdysozoa</taxon>
        <taxon>Tardigrada</taxon>
        <taxon>Eutardigrada</taxon>
        <taxon>Parachela</taxon>
        <taxon>Hypsibioidea</taxon>
        <taxon>Hypsibiidae</taxon>
        <taxon>Hypsibius</taxon>
    </lineage>
</organism>
<reference evidence="3" key="1">
    <citation type="submission" date="2017-01" db="EMBL/GenBank/DDBJ databases">
        <title>Comparative genomics of anhydrobiosis in the tardigrade Hypsibius dujardini.</title>
        <authorList>
            <person name="Yoshida Y."/>
            <person name="Koutsovoulos G."/>
            <person name="Laetsch D."/>
            <person name="Stevens L."/>
            <person name="Kumar S."/>
            <person name="Horikawa D."/>
            <person name="Ishino K."/>
            <person name="Komine S."/>
            <person name="Tomita M."/>
            <person name="Blaxter M."/>
            <person name="Arakawa K."/>
        </authorList>
    </citation>
    <scope>NUCLEOTIDE SEQUENCE [LARGE SCALE GENOMIC DNA]</scope>
    <source>
        <strain evidence="3">Z151</strain>
    </source>
</reference>
<evidence type="ECO:0000256" key="1">
    <source>
        <dbReference type="SAM" id="Phobius"/>
    </source>
</evidence>
<dbReference type="EMBL" id="MTYJ01000070">
    <property type="protein sequence ID" value="OQV16789.1"/>
    <property type="molecule type" value="Genomic_DNA"/>
</dbReference>
<feature type="transmembrane region" description="Helical" evidence="1">
    <location>
        <begin position="65"/>
        <end position="83"/>
    </location>
</feature>
<evidence type="ECO:0000313" key="3">
    <source>
        <dbReference type="Proteomes" id="UP000192578"/>
    </source>
</evidence>
<comment type="caution">
    <text evidence="2">The sequence shown here is derived from an EMBL/GenBank/DDBJ whole genome shotgun (WGS) entry which is preliminary data.</text>
</comment>
<proteinExistence type="predicted"/>
<keyword evidence="1" id="KW-0472">Membrane</keyword>
<sequence length="290" mass="32404">MVAHRSSIGAWDLDMAAEFGPQSGSTAHLQNLESGYGIPEPTRIVQEHRTRLVLSWILLHNYHRLALASFMLVVGLATIGVVYTPRPDIDLPHYYGPVHIITIPLSAIGLFAFWVKMRHIVKLLNLAIESFRLKLASEAGVPFPGITWPRWRLWVTIITSWLDVVGNIPLIVLQSISLYHAVARVASYPTAATVNQDRLMSSNDSYRDITVTFVNQTMLPDPYLVTDQCMIGLLALVVTGAVISLASMIHGSFLITLLCGHVRGQRCKLNWFFPVAIHQTPEDLKPVYMQ</sequence>
<accession>A0A1W0WNN8</accession>
<protein>
    <submittedName>
        <fullName evidence="2">Uncharacterized protein</fullName>
    </submittedName>
</protein>
<keyword evidence="1" id="KW-0812">Transmembrane</keyword>
<keyword evidence="3" id="KW-1185">Reference proteome</keyword>
<keyword evidence="1" id="KW-1133">Transmembrane helix</keyword>